<dbReference type="InterPro" id="IPR001461">
    <property type="entry name" value="Aspartic_peptidase_A1"/>
</dbReference>
<dbReference type="AlphaFoldDB" id="W7IBD6"/>
<dbReference type="GO" id="GO:0006508">
    <property type="term" value="P:proteolysis"/>
    <property type="evidence" value="ECO:0007669"/>
    <property type="project" value="InterPro"/>
</dbReference>
<dbReference type="Gene3D" id="2.40.70.10">
    <property type="entry name" value="Acid Proteases"/>
    <property type="match status" value="2"/>
</dbReference>
<reference evidence="5 6" key="1">
    <citation type="submission" date="2013-05" db="EMBL/GenBank/DDBJ databases">
        <title>Drechslerella stenobrocha genome reveals carnivorous origination and mechanical trapping mechanism of predatory fungi.</title>
        <authorList>
            <person name="Liu X."/>
            <person name="Zhang W."/>
            <person name="Liu K."/>
        </authorList>
    </citation>
    <scope>NUCLEOTIDE SEQUENCE [LARGE SCALE GENOMIC DNA]</scope>
    <source>
        <strain evidence="5 6">248</strain>
    </source>
</reference>
<dbReference type="Pfam" id="PF00026">
    <property type="entry name" value="Asp"/>
    <property type="match status" value="1"/>
</dbReference>
<accession>W7IBD6</accession>
<dbReference type="Proteomes" id="UP000024837">
    <property type="component" value="Unassembled WGS sequence"/>
</dbReference>
<keyword evidence="3" id="KW-1133">Transmembrane helix</keyword>
<dbReference type="InterPro" id="IPR033121">
    <property type="entry name" value="PEPTIDASE_A1"/>
</dbReference>
<dbReference type="PANTHER" id="PTHR47966:SF51">
    <property type="entry name" value="BETA-SITE APP-CLEAVING ENZYME, ISOFORM A-RELATED"/>
    <property type="match status" value="1"/>
</dbReference>
<dbReference type="PANTHER" id="PTHR47966">
    <property type="entry name" value="BETA-SITE APP-CLEAVING ENZYME, ISOFORM A-RELATED"/>
    <property type="match status" value="1"/>
</dbReference>
<evidence type="ECO:0000256" key="3">
    <source>
        <dbReference type="SAM" id="Phobius"/>
    </source>
</evidence>
<name>W7IBD6_9PEZI</name>
<dbReference type="HOGENOM" id="CLU_036919_0_0_1"/>
<dbReference type="EMBL" id="KI966418">
    <property type="protein sequence ID" value="EWC46415.1"/>
    <property type="molecule type" value="Genomic_DNA"/>
</dbReference>
<proteinExistence type="inferred from homology"/>
<dbReference type="InterPro" id="IPR021109">
    <property type="entry name" value="Peptidase_aspartic_dom_sf"/>
</dbReference>
<feature type="transmembrane region" description="Helical" evidence="3">
    <location>
        <begin position="12"/>
        <end position="29"/>
    </location>
</feature>
<feature type="compositionally biased region" description="Low complexity" evidence="2">
    <location>
        <begin position="425"/>
        <end position="438"/>
    </location>
</feature>
<dbReference type="PROSITE" id="PS51767">
    <property type="entry name" value="PEPTIDASE_A1"/>
    <property type="match status" value="1"/>
</dbReference>
<feature type="domain" description="Peptidase A1" evidence="4">
    <location>
        <begin position="76"/>
        <end position="402"/>
    </location>
</feature>
<evidence type="ECO:0000313" key="5">
    <source>
        <dbReference type="EMBL" id="EWC46415.1"/>
    </source>
</evidence>
<feature type="compositionally biased region" description="Pro residues" evidence="2">
    <location>
        <begin position="439"/>
        <end position="453"/>
    </location>
</feature>
<sequence length="572" mass="60318">MGRSSFTAVRWYSIPAFLSASLLLSYFVIHHSQDTQQLFGRSFSSEKERRNEGKYVVMPVRFSRTLVTSGEIDPAFYTDVRIGTDNQNISMAVSLEGTTWVPEKPGSLTTFCSNSTNAPGCRAAAVSGYYTPPSDVDRDDPFKYSSTFTTNDENATAFGYWTEGPITIAGVSTDIQFGVAQYWNAAPVLGLGLTSNSSGSSSRPGYIQSLMQQGRILGTYCGIYDSGDAKIGGEILFGGVDRSKFTGRLKIWNLNAVGEISSPTAQYITESYRSPMVSVRGNSSSSSVIAAGVPGACIPAGLMTEIWGLTPSKAPDVIYDIPCNFFEAGVDYIELTWDDLVIKIDLVDFVYPIPGSVTPSCFVSLLPCAEGDGYDYIFGQPFFKSAYVVMDPGTKRTAIGLSNRNMTNSTIVELGGSVSSGLSEIEGIDPSPIVQPDSSPSPDPNASPAPTDPPSSGSSTNVGAIAGGVVGGVAVLGAIGAFFFFRQRKSAKQAKAPPTDAETGPVVGELDGSKGISGTYKSPAGGDSGHPQGQQVYAEMAGHPVASPGVEAPLIEYAELPGNPMDGGHNSR</sequence>
<feature type="region of interest" description="Disordered" evidence="2">
    <location>
        <begin position="425"/>
        <end position="460"/>
    </location>
</feature>
<comment type="similarity">
    <text evidence="1">Belongs to the peptidase A1 family.</text>
</comment>
<dbReference type="PRINTS" id="PR00792">
    <property type="entry name" value="PEPSIN"/>
</dbReference>
<feature type="region of interest" description="Disordered" evidence="2">
    <location>
        <begin position="491"/>
        <end position="545"/>
    </location>
</feature>
<dbReference type="OrthoDB" id="771136at2759"/>
<keyword evidence="3" id="KW-0472">Membrane</keyword>
<keyword evidence="3" id="KW-0812">Transmembrane</keyword>
<keyword evidence="6" id="KW-1185">Reference proteome</keyword>
<evidence type="ECO:0000256" key="1">
    <source>
        <dbReference type="ARBA" id="ARBA00007447"/>
    </source>
</evidence>
<evidence type="ECO:0000313" key="6">
    <source>
        <dbReference type="Proteomes" id="UP000024837"/>
    </source>
</evidence>
<evidence type="ECO:0000256" key="2">
    <source>
        <dbReference type="SAM" id="MobiDB-lite"/>
    </source>
</evidence>
<organism evidence="5 6">
    <name type="scientific">Drechslerella stenobrocha 248</name>
    <dbReference type="NCBI Taxonomy" id="1043628"/>
    <lineage>
        <taxon>Eukaryota</taxon>
        <taxon>Fungi</taxon>
        <taxon>Dikarya</taxon>
        <taxon>Ascomycota</taxon>
        <taxon>Pezizomycotina</taxon>
        <taxon>Orbiliomycetes</taxon>
        <taxon>Orbiliales</taxon>
        <taxon>Orbiliaceae</taxon>
        <taxon>Drechslerella</taxon>
    </lineage>
</organism>
<dbReference type="SUPFAM" id="SSF50630">
    <property type="entry name" value="Acid proteases"/>
    <property type="match status" value="1"/>
</dbReference>
<feature type="transmembrane region" description="Helical" evidence="3">
    <location>
        <begin position="462"/>
        <end position="485"/>
    </location>
</feature>
<evidence type="ECO:0000259" key="4">
    <source>
        <dbReference type="PROSITE" id="PS51767"/>
    </source>
</evidence>
<dbReference type="GO" id="GO:0004190">
    <property type="term" value="F:aspartic-type endopeptidase activity"/>
    <property type="evidence" value="ECO:0007669"/>
    <property type="project" value="InterPro"/>
</dbReference>
<gene>
    <name evidence="5" type="ORF">DRE_04358</name>
</gene>
<protein>
    <recommendedName>
        <fullName evidence="4">Peptidase A1 domain-containing protein</fullName>
    </recommendedName>
</protein>